<protein>
    <submittedName>
        <fullName evidence="1">Uncharacterized protein</fullName>
    </submittedName>
</protein>
<dbReference type="VEuPathDB" id="FungiDB:BO72DRAFT_227397"/>
<evidence type="ECO:0000313" key="2">
    <source>
        <dbReference type="Proteomes" id="UP000249789"/>
    </source>
</evidence>
<accession>A0A8G1RI64</accession>
<dbReference type="AlphaFoldDB" id="A0A8G1RI64"/>
<dbReference type="RefSeq" id="XP_040797729.1">
    <property type="nucleotide sequence ID" value="XM_040939823.1"/>
</dbReference>
<name>A0A8G1RI64_9EURO</name>
<dbReference type="EMBL" id="KZ824676">
    <property type="protein sequence ID" value="RAK73719.1"/>
    <property type="molecule type" value="Genomic_DNA"/>
</dbReference>
<dbReference type="Proteomes" id="UP000249789">
    <property type="component" value="Unassembled WGS sequence"/>
</dbReference>
<sequence length="127" mass="14043">MSGTRSEFLVSSSTSSPSFISCPQYTHHLVFYSFSGPTHNFMTLMILSSSSHISFRSISPACTNGMDVQCILYFTFHFHPCNIAILYIYCTLSGAVAAHRLMYVVAIASNHLALVANMFQKHIPLAV</sequence>
<proteinExistence type="predicted"/>
<dbReference type="GeneID" id="63857156"/>
<evidence type="ECO:0000313" key="1">
    <source>
        <dbReference type="EMBL" id="RAK73719.1"/>
    </source>
</evidence>
<gene>
    <name evidence="1" type="ORF">BO72DRAFT_227397</name>
</gene>
<reference evidence="1 2" key="1">
    <citation type="submission" date="2018-02" db="EMBL/GenBank/DDBJ databases">
        <title>The genomes of Aspergillus section Nigri reveals drivers in fungal speciation.</title>
        <authorList>
            <consortium name="DOE Joint Genome Institute"/>
            <person name="Vesth T.C."/>
            <person name="Nybo J."/>
            <person name="Theobald S."/>
            <person name="Brandl J."/>
            <person name="Frisvad J.C."/>
            <person name="Nielsen K.F."/>
            <person name="Lyhne E.K."/>
            <person name="Kogle M.E."/>
            <person name="Kuo A."/>
            <person name="Riley R."/>
            <person name="Clum A."/>
            <person name="Nolan M."/>
            <person name="Lipzen A."/>
            <person name="Salamov A."/>
            <person name="Henrissat B."/>
            <person name="Wiebenga A."/>
            <person name="De vries R.P."/>
            <person name="Grigoriev I.V."/>
            <person name="Mortensen U.H."/>
            <person name="Andersen M.R."/>
            <person name="Baker S.E."/>
        </authorList>
    </citation>
    <scope>NUCLEOTIDE SEQUENCE [LARGE SCALE GENOMIC DNA]</scope>
    <source>
        <strain evidence="1 2">CBS 313.89</strain>
    </source>
</reference>
<dbReference type="PROSITE" id="PS51257">
    <property type="entry name" value="PROKAR_LIPOPROTEIN"/>
    <property type="match status" value="1"/>
</dbReference>
<organism evidence="1 2">
    <name type="scientific">Aspergillus fijiensis CBS 313.89</name>
    <dbReference type="NCBI Taxonomy" id="1448319"/>
    <lineage>
        <taxon>Eukaryota</taxon>
        <taxon>Fungi</taxon>
        <taxon>Dikarya</taxon>
        <taxon>Ascomycota</taxon>
        <taxon>Pezizomycotina</taxon>
        <taxon>Eurotiomycetes</taxon>
        <taxon>Eurotiomycetidae</taxon>
        <taxon>Eurotiales</taxon>
        <taxon>Aspergillaceae</taxon>
        <taxon>Aspergillus</taxon>
    </lineage>
</organism>
<keyword evidence="2" id="KW-1185">Reference proteome</keyword>